<keyword evidence="2" id="KW-1185">Reference proteome</keyword>
<reference evidence="1 2" key="1">
    <citation type="journal article" date="2014" name="Nat. Commun.">
        <title>Molecular traces of alternative social organization in a termite genome.</title>
        <authorList>
            <person name="Terrapon N."/>
            <person name="Li C."/>
            <person name="Robertson H.M."/>
            <person name="Ji L."/>
            <person name="Meng X."/>
            <person name="Booth W."/>
            <person name="Chen Z."/>
            <person name="Childers C.P."/>
            <person name="Glastad K.M."/>
            <person name="Gokhale K."/>
            <person name="Gowin J."/>
            <person name="Gronenberg W."/>
            <person name="Hermansen R.A."/>
            <person name="Hu H."/>
            <person name="Hunt B.G."/>
            <person name="Huylmans A.K."/>
            <person name="Khalil S.M."/>
            <person name="Mitchell R.D."/>
            <person name="Munoz-Torres M.C."/>
            <person name="Mustard J.A."/>
            <person name="Pan H."/>
            <person name="Reese J.T."/>
            <person name="Scharf M.E."/>
            <person name="Sun F."/>
            <person name="Vogel H."/>
            <person name="Xiao J."/>
            <person name="Yang W."/>
            <person name="Yang Z."/>
            <person name="Yang Z."/>
            <person name="Zhou J."/>
            <person name="Zhu J."/>
            <person name="Brent C.S."/>
            <person name="Elsik C.G."/>
            <person name="Goodisman M.A."/>
            <person name="Liberles D.A."/>
            <person name="Roe R.M."/>
            <person name="Vargo E.L."/>
            <person name="Vilcinskas A."/>
            <person name="Wang J."/>
            <person name="Bornberg-Bauer E."/>
            <person name="Korb J."/>
            <person name="Zhang G."/>
            <person name="Liebig J."/>
        </authorList>
    </citation>
    <scope>NUCLEOTIDE SEQUENCE [LARGE SCALE GENOMIC DNA]</scope>
    <source>
        <tissue evidence="1">Whole organism</tissue>
    </source>
</reference>
<protein>
    <submittedName>
        <fullName evidence="1">N-acetyllactosaminide beta-1,3-N-acetylglucosaminyltransferase</fullName>
    </submittedName>
</protein>
<dbReference type="EMBL" id="KK852983">
    <property type="protein sequence ID" value="KDR12877.1"/>
    <property type="molecule type" value="Genomic_DNA"/>
</dbReference>
<dbReference type="GO" id="GO:0016757">
    <property type="term" value="F:glycosyltransferase activity"/>
    <property type="evidence" value="ECO:0007669"/>
    <property type="project" value="UniProtKB-KW"/>
</dbReference>
<dbReference type="FunCoup" id="A0A067QV11">
    <property type="interactions" value="177"/>
</dbReference>
<evidence type="ECO:0000313" key="2">
    <source>
        <dbReference type="Proteomes" id="UP000027135"/>
    </source>
</evidence>
<dbReference type="Pfam" id="PF13896">
    <property type="entry name" value="Glyco_transf_49"/>
    <property type="match status" value="1"/>
</dbReference>
<evidence type="ECO:0000313" key="1">
    <source>
        <dbReference type="EMBL" id="KDR12877.1"/>
    </source>
</evidence>
<name>A0A067QV11_ZOONE</name>
<sequence>MRIYFFQRCFRPKILGSLFFAFTCFTLLSEIFRWRNTWNSPSMLHSSRHNAVLPSGERFTSRIPPQVPNHTTFVPGQFLRGMFPQNESYCQFNYGAPEHFNWTDNYIAFSPELGEMGPFRVIYNVIKVSDNMASNGPVTKFGVTYCTHATPEFLYHIVEVVQRWDGPVSLAVYAPCTDAGLSLKIMHHLCRCLPEMSRLSIHLIFPITHPPVFTSTAFPSCYDSNSNVHQYPTFTDCSAPEALLDGKLKTFRQREGLTYPVNVARNVARKAAETSHILVSDVELLPSRDLVSAFLSMLSRFQKQHAEGDEDDFDLNRPLSIMHEFHMKKYVFVLPVFEVDDRESNVPSTKEELLELYTQNKAVYFHRWICLHCQRFPGIQRWLQQKPSTERPKVIQPLLVVRREFPYHRWEPVYIGTNEEPLYSEQLTWEGQQDKMTQMNEMCLQGYRFVILDGAFLVHVPGIKRRSEITVDRTAWRRPYEHHNTKIYHSITMKMMRKYRTNTRCKL</sequence>
<keyword evidence="1" id="KW-0328">Glycosyltransferase</keyword>
<keyword evidence="1" id="KW-0808">Transferase</keyword>
<accession>A0A067QV11</accession>
<dbReference type="PANTHER" id="PTHR47412:SF1">
    <property type="entry name" value="FI01434P-RELATED"/>
    <property type="match status" value="1"/>
</dbReference>
<gene>
    <name evidence="1" type="ORF">L798_13103</name>
</gene>
<dbReference type="Proteomes" id="UP000027135">
    <property type="component" value="Unassembled WGS sequence"/>
</dbReference>
<dbReference type="InParanoid" id="A0A067QV11"/>
<dbReference type="eggNOG" id="KOG3765">
    <property type="taxonomic scope" value="Eukaryota"/>
</dbReference>
<dbReference type="PANTHER" id="PTHR47412">
    <property type="entry name" value="FI01434P-RELATED"/>
    <property type="match status" value="1"/>
</dbReference>
<dbReference type="OMA" id="EGRQDKM"/>
<proteinExistence type="predicted"/>
<organism evidence="1 2">
    <name type="scientific">Zootermopsis nevadensis</name>
    <name type="common">Dampwood termite</name>
    <dbReference type="NCBI Taxonomy" id="136037"/>
    <lineage>
        <taxon>Eukaryota</taxon>
        <taxon>Metazoa</taxon>
        <taxon>Ecdysozoa</taxon>
        <taxon>Arthropoda</taxon>
        <taxon>Hexapoda</taxon>
        <taxon>Insecta</taxon>
        <taxon>Pterygota</taxon>
        <taxon>Neoptera</taxon>
        <taxon>Polyneoptera</taxon>
        <taxon>Dictyoptera</taxon>
        <taxon>Blattodea</taxon>
        <taxon>Blattoidea</taxon>
        <taxon>Termitoidae</taxon>
        <taxon>Termopsidae</taxon>
        <taxon>Zootermopsis</taxon>
    </lineage>
</organism>
<dbReference type="AlphaFoldDB" id="A0A067QV11"/>